<dbReference type="EMBL" id="QLIX01000022">
    <property type="protein sequence ID" value="RAI57041.1"/>
    <property type="molecule type" value="Genomic_DNA"/>
</dbReference>
<dbReference type="InterPro" id="IPR049517">
    <property type="entry name" value="ACX-like_C"/>
</dbReference>
<gene>
    <name evidence="4" type="ORF">DOO78_21105</name>
</gene>
<evidence type="ECO:0000259" key="3">
    <source>
        <dbReference type="Pfam" id="PF19278"/>
    </source>
</evidence>
<dbReference type="PANTHER" id="PTHR11365:SF23">
    <property type="entry name" value="HYPOTHETICAL 5-OXOPROLINASE (EUROFUNG)-RELATED"/>
    <property type="match status" value="1"/>
</dbReference>
<comment type="caution">
    <text evidence="4">The sequence shown here is derived from an EMBL/GenBank/DDBJ whole genome shotgun (WGS) entry which is preliminary data.</text>
</comment>
<name>A0A327M1D7_9PROT</name>
<feature type="domain" description="Hydantoinase A/oxoprolinase" evidence="1">
    <location>
        <begin position="206"/>
        <end position="502"/>
    </location>
</feature>
<keyword evidence="5" id="KW-1185">Reference proteome</keyword>
<organism evidence="4 5">
    <name type="scientific">Roseicella frigidaeris</name>
    <dbReference type="NCBI Taxonomy" id="2230885"/>
    <lineage>
        <taxon>Bacteria</taxon>
        <taxon>Pseudomonadati</taxon>
        <taxon>Pseudomonadota</taxon>
        <taxon>Alphaproteobacteria</taxon>
        <taxon>Acetobacterales</taxon>
        <taxon>Roseomonadaceae</taxon>
        <taxon>Roseicella</taxon>
    </lineage>
</organism>
<protein>
    <submittedName>
        <fullName evidence="4">Hydantoinase/oxoprolinase family protein</fullName>
    </submittedName>
</protein>
<dbReference type="GO" id="GO:0005829">
    <property type="term" value="C:cytosol"/>
    <property type="evidence" value="ECO:0007669"/>
    <property type="project" value="TreeGrafter"/>
</dbReference>
<dbReference type="GO" id="GO:0006749">
    <property type="term" value="P:glutathione metabolic process"/>
    <property type="evidence" value="ECO:0007669"/>
    <property type="project" value="TreeGrafter"/>
</dbReference>
<evidence type="ECO:0000259" key="2">
    <source>
        <dbReference type="Pfam" id="PF05378"/>
    </source>
</evidence>
<accession>A0A327M1D7</accession>
<evidence type="ECO:0000259" key="1">
    <source>
        <dbReference type="Pfam" id="PF01968"/>
    </source>
</evidence>
<dbReference type="Pfam" id="PF05378">
    <property type="entry name" value="Hydant_A_N"/>
    <property type="match status" value="1"/>
</dbReference>
<dbReference type="GO" id="GO:0017168">
    <property type="term" value="F:5-oxoprolinase (ATP-hydrolyzing) activity"/>
    <property type="evidence" value="ECO:0007669"/>
    <property type="project" value="TreeGrafter"/>
</dbReference>
<proteinExistence type="predicted"/>
<evidence type="ECO:0000313" key="4">
    <source>
        <dbReference type="EMBL" id="RAI57041.1"/>
    </source>
</evidence>
<feature type="domain" description="Hydantoinase/oxoprolinase N-terminal" evidence="2">
    <location>
        <begin position="9"/>
        <end position="184"/>
    </location>
</feature>
<dbReference type="InterPro" id="IPR008040">
    <property type="entry name" value="Hydant_A_N"/>
</dbReference>
<dbReference type="InterPro" id="IPR045079">
    <property type="entry name" value="Oxoprolinase-like"/>
</dbReference>
<dbReference type="Proteomes" id="UP000249065">
    <property type="component" value="Unassembled WGS sequence"/>
</dbReference>
<sequence>MAEPAKGARLAVDIGGTFTDLAVECGAERWTAKVLTTPAAPEQGVLEGVRVVLERAGLAPSDIALVIHGTTLATNAVIERKGARTALLTTEGFRDVLALGNESRYDQYDLNIELPQPLVPRRWRLPVPERLDNTGRVLLPLDEAAVAQQVAFMRAEGIEAVAIGFLHAFVNPAHERQAAAIIRDLWPEAPLSLSSEVSPEMREWERFSTTVANAYVQPLMARYLKRLEAGLREGGLACPIFMMLSGGGLTTLDTAARFPIRLVESGPAGGAIFSAHVARERGLDRVLSFDMGGTTAKVCLIDDFQPQASRTFEVARVGRFKKGSGLPLRIPVIEMVEIGAGGGSIAAVDSMGRITVGPESAGADPGPACYGRGGARPAVTDANLALGRYDPEAFAGGSLRLHPGPALDALAAEVGGRLGLAPEMAALGVVEMVDENMANAARVHAIESGKGFEGRAIIAFGGGGPVHGYRVAEKIGVKRLLVPSGAGVGSAIGFLRAPVAYEVVRSLYQRFASFDREAVNALLAGMAAEAEAVVAQGAFGAPTVEGRIAYMRYVGQGHEIAVPLPARDLEAADVEAIRALYDKEYARFYDRPVPGSDVEILSFAVTVATRVAAVEPAAPAAESPAPPPIRHQAVRDTVSGEVAAWPVYDRAAMAPGATLAGPCIIAEAETSTLVGPGWVCRMDSLFYLDLEDRRGRAA</sequence>
<evidence type="ECO:0000313" key="5">
    <source>
        <dbReference type="Proteomes" id="UP000249065"/>
    </source>
</evidence>
<dbReference type="Pfam" id="PF01968">
    <property type="entry name" value="Hydantoinase_A"/>
    <property type="match status" value="1"/>
</dbReference>
<dbReference type="OrthoDB" id="7314499at2"/>
<dbReference type="AlphaFoldDB" id="A0A327M1D7"/>
<feature type="domain" description="Acetophenone carboxylase-like C-terminal" evidence="3">
    <location>
        <begin position="548"/>
        <end position="690"/>
    </location>
</feature>
<dbReference type="InterPro" id="IPR002821">
    <property type="entry name" value="Hydantoinase_A"/>
</dbReference>
<reference evidence="5" key="1">
    <citation type="submission" date="2018-06" db="EMBL/GenBank/DDBJ databases">
        <authorList>
            <person name="Khan S.A."/>
        </authorList>
    </citation>
    <scope>NUCLEOTIDE SEQUENCE [LARGE SCALE GENOMIC DNA]</scope>
    <source>
        <strain evidence="5">DB-1506</strain>
    </source>
</reference>
<dbReference type="Pfam" id="PF19278">
    <property type="entry name" value="Hydant_A_C"/>
    <property type="match status" value="1"/>
</dbReference>
<dbReference type="PANTHER" id="PTHR11365">
    <property type="entry name" value="5-OXOPROLINASE RELATED"/>
    <property type="match status" value="1"/>
</dbReference>